<evidence type="ECO:0000313" key="1">
    <source>
        <dbReference type="EMBL" id="EFB76849.1"/>
    </source>
</evidence>
<dbReference type="HOGENOM" id="CLU_3297510_0_0_9"/>
<organism evidence="1 2">
    <name type="scientific">Subdoligranulum variabile DSM 15176</name>
    <dbReference type="NCBI Taxonomy" id="411471"/>
    <lineage>
        <taxon>Bacteria</taxon>
        <taxon>Bacillati</taxon>
        <taxon>Bacillota</taxon>
        <taxon>Clostridia</taxon>
        <taxon>Eubacteriales</taxon>
        <taxon>Oscillospiraceae</taxon>
        <taxon>Subdoligranulum</taxon>
    </lineage>
</organism>
<dbReference type="Proteomes" id="UP000003438">
    <property type="component" value="Unassembled WGS sequence"/>
</dbReference>
<keyword evidence="2" id="KW-1185">Reference proteome</keyword>
<sequence length="40" mass="4754">MWGEFSCNIKTVANEKPGQHFENKMCRALWNVRITRWGTL</sequence>
<reference evidence="1" key="1">
    <citation type="submission" date="2009-12" db="EMBL/GenBank/DDBJ databases">
        <authorList>
            <person name="Weinstock G."/>
            <person name="Sodergren E."/>
            <person name="Clifton S."/>
            <person name="Fulton L."/>
            <person name="Fulton B."/>
            <person name="Courtney L."/>
            <person name="Fronick C."/>
            <person name="Harrison M."/>
            <person name="Strong C."/>
            <person name="Farmer C."/>
            <person name="Delahaunty K."/>
            <person name="Markovic C."/>
            <person name="Hall O."/>
            <person name="Minx P."/>
            <person name="Tomlinson C."/>
            <person name="Mitreva M."/>
            <person name="Nelson J."/>
            <person name="Hou S."/>
            <person name="Wollam A."/>
            <person name="Pepin K.H."/>
            <person name="Johnson M."/>
            <person name="Bhonagiri V."/>
            <person name="Nash W.E."/>
            <person name="Warren W."/>
            <person name="Chinwalla A."/>
            <person name="Mardis E.R."/>
            <person name="Wilson R.K."/>
        </authorList>
    </citation>
    <scope>NUCLEOTIDE SEQUENCE [LARGE SCALE GENOMIC DNA]</scope>
    <source>
        <strain evidence="1">DSM 15176</strain>
    </source>
</reference>
<protein>
    <submittedName>
        <fullName evidence="1">Uncharacterized protein</fullName>
    </submittedName>
</protein>
<gene>
    <name evidence="1" type="ORF">SUBVAR_04803</name>
</gene>
<evidence type="ECO:0000313" key="2">
    <source>
        <dbReference type="Proteomes" id="UP000003438"/>
    </source>
</evidence>
<proteinExistence type="predicted"/>
<name>D1PKC8_9FIRM</name>
<dbReference type="AlphaFoldDB" id="D1PKC8"/>
<dbReference type="EMBL" id="ACBY02000018">
    <property type="protein sequence ID" value="EFB76849.1"/>
    <property type="molecule type" value="Genomic_DNA"/>
</dbReference>
<comment type="caution">
    <text evidence="1">The sequence shown here is derived from an EMBL/GenBank/DDBJ whole genome shotgun (WGS) entry which is preliminary data.</text>
</comment>
<accession>D1PKC8</accession>